<evidence type="ECO:0000313" key="13">
    <source>
        <dbReference type="EMBL" id="OUS40610.1"/>
    </source>
</evidence>
<evidence type="ECO:0000256" key="8">
    <source>
        <dbReference type="ARBA" id="ARBA00022842"/>
    </source>
</evidence>
<dbReference type="InterPro" id="IPR001453">
    <property type="entry name" value="MoaB/Mog_dom"/>
</dbReference>
<dbReference type="SUPFAM" id="SSF53218">
    <property type="entry name" value="Molybdenum cofactor biosynthesis proteins"/>
    <property type="match status" value="1"/>
</dbReference>
<dbReference type="AlphaFoldDB" id="A0A1Y5HU54"/>
<dbReference type="CDD" id="cd00887">
    <property type="entry name" value="MoeA"/>
    <property type="match status" value="1"/>
</dbReference>
<dbReference type="PANTHER" id="PTHR10192:SF5">
    <property type="entry name" value="GEPHYRIN"/>
    <property type="match status" value="1"/>
</dbReference>
<accession>A0A1Y5HU54</accession>
<keyword evidence="9 11" id="KW-0501">Molybdenum cofactor biosynthesis</keyword>
<protein>
    <recommendedName>
        <fullName evidence="11">Molybdopterin molybdenumtransferase</fullName>
        <ecNumber evidence="11">2.10.1.1</ecNumber>
    </recommendedName>
</protein>
<dbReference type="FunFam" id="3.40.980.10:FF:000004">
    <property type="entry name" value="Molybdopterin molybdenumtransferase"/>
    <property type="match status" value="1"/>
</dbReference>
<evidence type="ECO:0000256" key="3">
    <source>
        <dbReference type="ARBA" id="ARBA00005046"/>
    </source>
</evidence>
<dbReference type="Gene3D" id="3.90.105.10">
    <property type="entry name" value="Molybdopterin biosynthesis moea protein, domain 2"/>
    <property type="match status" value="1"/>
</dbReference>
<keyword evidence="5 11" id="KW-0500">Molybdenum</keyword>
<dbReference type="SUPFAM" id="SSF63882">
    <property type="entry name" value="MoeA N-terminal region -like"/>
    <property type="match status" value="1"/>
</dbReference>
<comment type="cofactor">
    <cofactor evidence="1 11">
        <name>Mg(2+)</name>
        <dbReference type="ChEBI" id="CHEBI:18420"/>
    </cofactor>
</comment>
<dbReference type="Pfam" id="PF00994">
    <property type="entry name" value="MoCF_biosynth"/>
    <property type="match status" value="1"/>
</dbReference>
<evidence type="ECO:0000256" key="2">
    <source>
        <dbReference type="ARBA" id="ARBA00002901"/>
    </source>
</evidence>
<dbReference type="GO" id="GO:0006777">
    <property type="term" value="P:Mo-molybdopterin cofactor biosynthetic process"/>
    <property type="evidence" value="ECO:0007669"/>
    <property type="project" value="UniProtKB-UniRule"/>
</dbReference>
<dbReference type="InterPro" id="IPR036425">
    <property type="entry name" value="MoaB/Mog-like_dom_sf"/>
</dbReference>
<keyword evidence="7 11" id="KW-0479">Metal-binding</keyword>
<dbReference type="GO" id="GO:0046872">
    <property type="term" value="F:metal ion binding"/>
    <property type="evidence" value="ECO:0007669"/>
    <property type="project" value="UniProtKB-UniRule"/>
</dbReference>
<reference evidence="14" key="1">
    <citation type="journal article" date="2017" name="Proc. Natl. Acad. Sci. U.S.A.">
        <title>Simulation of Deepwater Horizon oil plume reveals substrate specialization within a complex community of hydrocarbon degraders.</title>
        <authorList>
            <person name="Hu P."/>
            <person name="Dubinsky E.A."/>
            <person name="Probst A.J."/>
            <person name="Wang J."/>
            <person name="Sieber C.M.K."/>
            <person name="Tom L.M."/>
            <person name="Gardinali P."/>
            <person name="Banfield J.F."/>
            <person name="Atlas R.M."/>
            <person name="Andersen G.L."/>
        </authorList>
    </citation>
    <scope>NUCLEOTIDE SEQUENCE [LARGE SCALE GENOMIC DNA]</scope>
</reference>
<dbReference type="SMART" id="SM00852">
    <property type="entry name" value="MoCF_biosynth"/>
    <property type="match status" value="1"/>
</dbReference>
<dbReference type="InterPro" id="IPR005111">
    <property type="entry name" value="MoeA_C_domain_IV"/>
</dbReference>
<comment type="similarity">
    <text evidence="4 11">Belongs to the MoeA family.</text>
</comment>
<dbReference type="NCBIfam" id="TIGR00177">
    <property type="entry name" value="molyb_syn"/>
    <property type="match status" value="1"/>
</dbReference>
<evidence type="ECO:0000256" key="6">
    <source>
        <dbReference type="ARBA" id="ARBA00022679"/>
    </source>
</evidence>
<proteinExistence type="inferred from homology"/>
<comment type="function">
    <text evidence="2 11">Catalyzes the insertion of molybdate into adenylated molybdopterin with the concomitant release of AMP.</text>
</comment>
<evidence type="ECO:0000256" key="5">
    <source>
        <dbReference type="ARBA" id="ARBA00022505"/>
    </source>
</evidence>
<evidence type="ECO:0000259" key="12">
    <source>
        <dbReference type="SMART" id="SM00852"/>
    </source>
</evidence>
<dbReference type="InterPro" id="IPR036135">
    <property type="entry name" value="MoeA_linker/N_sf"/>
</dbReference>
<evidence type="ECO:0000256" key="7">
    <source>
        <dbReference type="ARBA" id="ARBA00022723"/>
    </source>
</evidence>
<dbReference type="GO" id="GO:0005829">
    <property type="term" value="C:cytosol"/>
    <property type="evidence" value="ECO:0007669"/>
    <property type="project" value="TreeGrafter"/>
</dbReference>
<dbReference type="PANTHER" id="PTHR10192">
    <property type="entry name" value="MOLYBDOPTERIN BIOSYNTHESIS PROTEIN"/>
    <property type="match status" value="1"/>
</dbReference>
<dbReference type="Proteomes" id="UP000227088">
    <property type="component" value="Unassembled WGS sequence"/>
</dbReference>
<dbReference type="SUPFAM" id="SSF63867">
    <property type="entry name" value="MoeA C-terminal domain-like"/>
    <property type="match status" value="1"/>
</dbReference>
<evidence type="ECO:0000313" key="14">
    <source>
        <dbReference type="Proteomes" id="UP000227088"/>
    </source>
</evidence>
<name>A0A1Y5HU54_OLEAN</name>
<dbReference type="EMBL" id="MABE01000295">
    <property type="protein sequence ID" value="OUS40610.1"/>
    <property type="molecule type" value="Genomic_DNA"/>
</dbReference>
<dbReference type="InterPro" id="IPR005110">
    <property type="entry name" value="MoeA_linker/N"/>
</dbReference>
<comment type="catalytic activity">
    <reaction evidence="10">
        <text>adenylyl-molybdopterin + molybdate = Mo-molybdopterin + AMP + H(+)</text>
        <dbReference type="Rhea" id="RHEA:35047"/>
        <dbReference type="ChEBI" id="CHEBI:15378"/>
        <dbReference type="ChEBI" id="CHEBI:36264"/>
        <dbReference type="ChEBI" id="CHEBI:62727"/>
        <dbReference type="ChEBI" id="CHEBI:71302"/>
        <dbReference type="ChEBI" id="CHEBI:456215"/>
        <dbReference type="EC" id="2.10.1.1"/>
    </reaction>
</comment>
<comment type="caution">
    <text evidence="13">The sequence shown here is derived from an EMBL/GenBank/DDBJ whole genome shotgun (WGS) entry which is preliminary data.</text>
</comment>
<dbReference type="Gene3D" id="2.40.340.10">
    <property type="entry name" value="MoeA, C-terminal, domain IV"/>
    <property type="match status" value="1"/>
</dbReference>
<dbReference type="InterPro" id="IPR036688">
    <property type="entry name" value="MoeA_C_domain_IV_sf"/>
</dbReference>
<dbReference type="Pfam" id="PF03454">
    <property type="entry name" value="MoeA_C"/>
    <property type="match status" value="1"/>
</dbReference>
<evidence type="ECO:0000256" key="4">
    <source>
        <dbReference type="ARBA" id="ARBA00010763"/>
    </source>
</evidence>
<dbReference type="Pfam" id="PF03453">
    <property type="entry name" value="MoeA_N"/>
    <property type="match status" value="1"/>
</dbReference>
<keyword evidence="8 11" id="KW-0460">Magnesium</keyword>
<dbReference type="EC" id="2.10.1.1" evidence="11"/>
<dbReference type="Gene3D" id="3.40.980.10">
    <property type="entry name" value="MoaB/Mog-like domain"/>
    <property type="match status" value="1"/>
</dbReference>
<gene>
    <name evidence="13" type="ORF">A9R00_05145</name>
</gene>
<dbReference type="Gene3D" id="2.170.190.11">
    <property type="entry name" value="Molybdopterin biosynthesis moea protein, domain 3"/>
    <property type="match status" value="1"/>
</dbReference>
<dbReference type="GO" id="GO:0061599">
    <property type="term" value="F:molybdopterin molybdotransferase activity"/>
    <property type="evidence" value="ECO:0007669"/>
    <property type="project" value="UniProtKB-UniRule"/>
</dbReference>
<sequence length="422" mass="44854">MSSCDSPALAQGLVPLTDAQTILSQRAKQYGALASTETLALHSALNRVLAETITSSINVPGFDNSAMDGYALRLQDCQQCLEQDGKIELVISQRITAGDAPELLTENSCARIFTGAAVPENADLVVMQEQCEIATDGKVIFLASLVEAKKQQNIRPAGQDIKIGQSLFQPGRILRAEDLGVLASMGFSHIEVRKKLKVAVISSGDELVEPGQPLSPGKIYNTNSFTLIGLLQRMGMEVVGPYFAADTLADTQKVLTAASSAADVIITSGGVSVGEEDHIKAAITSGGELEMWRLAIKPGKPFALGQFNHTPVIGLPGNPAAVVVTFYQLARDFLWTVQGADAQPLLVLKGKANFTTKKSIGRTEFLRARFNQGDIEIFNNQSSGVLSSSSWSDGFACVPAGALISMGDEIEFYALTTAHGHG</sequence>
<dbReference type="PROSITE" id="PS01079">
    <property type="entry name" value="MOCF_BIOSYNTHESIS_2"/>
    <property type="match status" value="1"/>
</dbReference>
<dbReference type="InterPro" id="IPR008284">
    <property type="entry name" value="MoCF_biosynth_CS"/>
</dbReference>
<dbReference type="InterPro" id="IPR038987">
    <property type="entry name" value="MoeA-like"/>
</dbReference>
<evidence type="ECO:0000256" key="9">
    <source>
        <dbReference type="ARBA" id="ARBA00023150"/>
    </source>
</evidence>
<dbReference type="UniPathway" id="UPA00344"/>
<comment type="pathway">
    <text evidence="3 11">Cofactor biosynthesis; molybdopterin biosynthesis.</text>
</comment>
<keyword evidence="6 11" id="KW-0808">Transferase</keyword>
<evidence type="ECO:0000256" key="11">
    <source>
        <dbReference type="RuleBase" id="RU365090"/>
    </source>
</evidence>
<evidence type="ECO:0000256" key="10">
    <source>
        <dbReference type="ARBA" id="ARBA00047317"/>
    </source>
</evidence>
<organism evidence="13 14">
    <name type="scientific">Oleispira antarctica</name>
    <dbReference type="NCBI Taxonomy" id="188908"/>
    <lineage>
        <taxon>Bacteria</taxon>
        <taxon>Pseudomonadati</taxon>
        <taxon>Pseudomonadota</taxon>
        <taxon>Gammaproteobacteria</taxon>
        <taxon>Oceanospirillales</taxon>
        <taxon>Oceanospirillaceae</taxon>
        <taxon>Oleispira</taxon>
    </lineage>
</organism>
<evidence type="ECO:0000256" key="1">
    <source>
        <dbReference type="ARBA" id="ARBA00001946"/>
    </source>
</evidence>
<feature type="domain" description="MoaB/Mog" evidence="12">
    <location>
        <begin position="199"/>
        <end position="336"/>
    </location>
</feature>